<keyword evidence="6" id="KW-0539">Nucleus</keyword>
<dbReference type="PROSITE" id="PS50048">
    <property type="entry name" value="ZN2_CY6_FUNGAL_2"/>
    <property type="match status" value="1"/>
</dbReference>
<keyword evidence="1" id="KW-0479">Metal-binding</keyword>
<dbReference type="STRING" id="4955.A0A1G4M9K5"/>
<dbReference type="InterPro" id="IPR001138">
    <property type="entry name" value="Zn2Cys6_DnaBD"/>
</dbReference>
<keyword evidence="9" id="KW-1185">Reference proteome</keyword>
<evidence type="ECO:0000256" key="1">
    <source>
        <dbReference type="ARBA" id="ARBA00022723"/>
    </source>
</evidence>
<evidence type="ECO:0000313" key="8">
    <source>
        <dbReference type="EMBL" id="SCW00527.1"/>
    </source>
</evidence>
<dbReference type="SMART" id="SM00066">
    <property type="entry name" value="GAL4"/>
    <property type="match status" value="1"/>
</dbReference>
<accession>A0A1G4M9K5</accession>
<organism evidence="8 9">
    <name type="scientific">Lachancea fermentati</name>
    <name type="common">Zygosaccharomyces fermentati</name>
    <dbReference type="NCBI Taxonomy" id="4955"/>
    <lineage>
        <taxon>Eukaryota</taxon>
        <taxon>Fungi</taxon>
        <taxon>Dikarya</taxon>
        <taxon>Ascomycota</taxon>
        <taxon>Saccharomycotina</taxon>
        <taxon>Saccharomycetes</taxon>
        <taxon>Saccharomycetales</taxon>
        <taxon>Saccharomycetaceae</taxon>
        <taxon>Lachancea</taxon>
    </lineage>
</organism>
<dbReference type="PANTHER" id="PTHR31069:SF32">
    <property type="entry name" value="ARGININE METABOLISM REGULATION PROTEIN II"/>
    <property type="match status" value="1"/>
</dbReference>
<evidence type="ECO:0000256" key="4">
    <source>
        <dbReference type="ARBA" id="ARBA00023125"/>
    </source>
</evidence>
<feature type="domain" description="Zn(2)-C6 fungal-type" evidence="7">
    <location>
        <begin position="12"/>
        <end position="42"/>
    </location>
</feature>
<keyword evidence="3" id="KW-0805">Transcription regulation</keyword>
<dbReference type="OMA" id="CWACRLK"/>
<evidence type="ECO:0000313" key="9">
    <source>
        <dbReference type="Proteomes" id="UP000190831"/>
    </source>
</evidence>
<keyword evidence="4" id="KW-0238">DNA-binding</keyword>
<dbReference type="GO" id="GO:0000981">
    <property type="term" value="F:DNA-binding transcription factor activity, RNA polymerase II-specific"/>
    <property type="evidence" value="ECO:0007669"/>
    <property type="project" value="InterPro"/>
</dbReference>
<dbReference type="AlphaFoldDB" id="A0A1G4M9K5"/>
<dbReference type="OrthoDB" id="416217at2759"/>
<evidence type="ECO:0000259" key="7">
    <source>
        <dbReference type="PROSITE" id="PS50048"/>
    </source>
</evidence>
<evidence type="ECO:0000256" key="3">
    <source>
        <dbReference type="ARBA" id="ARBA00023015"/>
    </source>
</evidence>
<sequence>MCTKTKARNFTGCWACRFKKRRCDERKPYCSLCLKHGDQCSYDIRLMWLDDNMFSTNEKRELICMKEIQGSKNSRSRCRSGKHRISKKRFREMTQFRQLSPPNSDDEMASCDSDDDSGNFTISIRRLKIYNNALNCIHGEKSQNFDQKFVDRQLSRHLCEIDTRCESHMGSDHGCCVRSGPFSIFKIAPPSAAVTPRNSVTEIIESSSLPDTPTSLLRSSQGQLDEHAFLDSSTNITEEFLGSFWPRMLVENDDNFCLKQPAYVSWLASKVHVSINLIAPQFLSELMHTSVDFDKWLKFLPVCPQEGQALYLLLMALNKCTQEVIQATLDWIKEQKTITYLAYPLLALSLSNSADIALLFHCHDLLTNSELEDLFQYELISTLKINAIQLILQQWNNLMLDQICQCQDTTYTEMQLKFWEMQLQSNEDFYRDICLT</sequence>
<evidence type="ECO:0000256" key="2">
    <source>
        <dbReference type="ARBA" id="ARBA00022833"/>
    </source>
</evidence>
<reference evidence="8 9" key="1">
    <citation type="submission" date="2016-03" db="EMBL/GenBank/DDBJ databases">
        <authorList>
            <person name="Devillers H."/>
        </authorList>
    </citation>
    <scope>NUCLEOTIDE SEQUENCE [LARGE SCALE GENOMIC DNA]</scope>
    <source>
        <strain evidence="8">CBS 6772</strain>
    </source>
</reference>
<dbReference type="InterPro" id="IPR050675">
    <property type="entry name" value="OAF3"/>
</dbReference>
<proteinExistence type="predicted"/>
<keyword evidence="2" id="KW-0862">Zinc</keyword>
<protein>
    <submittedName>
        <fullName evidence="8">LAFE_0C06150g1_1</fullName>
    </submittedName>
</protein>
<dbReference type="EMBL" id="LT598485">
    <property type="protein sequence ID" value="SCW00527.1"/>
    <property type="molecule type" value="Genomic_DNA"/>
</dbReference>
<dbReference type="InterPro" id="IPR036864">
    <property type="entry name" value="Zn2-C6_fun-type_DNA-bd_sf"/>
</dbReference>
<dbReference type="GO" id="GO:0008270">
    <property type="term" value="F:zinc ion binding"/>
    <property type="evidence" value="ECO:0007669"/>
    <property type="project" value="InterPro"/>
</dbReference>
<keyword evidence="5" id="KW-0804">Transcription</keyword>
<dbReference type="Proteomes" id="UP000190831">
    <property type="component" value="Chromosome C"/>
</dbReference>
<dbReference type="SUPFAM" id="SSF57701">
    <property type="entry name" value="Zn2/Cys6 DNA-binding domain"/>
    <property type="match status" value="1"/>
</dbReference>
<gene>
    <name evidence="8" type="ORF">LAFE_0C06150G</name>
</gene>
<dbReference type="PROSITE" id="PS00463">
    <property type="entry name" value="ZN2_CY6_FUNGAL_1"/>
    <property type="match status" value="1"/>
</dbReference>
<dbReference type="PANTHER" id="PTHR31069">
    <property type="entry name" value="OLEATE-ACTIVATED TRANSCRIPTION FACTOR 1-RELATED"/>
    <property type="match status" value="1"/>
</dbReference>
<dbReference type="Gene3D" id="4.10.240.10">
    <property type="entry name" value="Zn(2)-C6 fungal-type DNA-binding domain"/>
    <property type="match status" value="1"/>
</dbReference>
<dbReference type="GO" id="GO:0003677">
    <property type="term" value="F:DNA binding"/>
    <property type="evidence" value="ECO:0007669"/>
    <property type="project" value="UniProtKB-KW"/>
</dbReference>
<name>A0A1G4M9K5_LACFM</name>
<dbReference type="CDD" id="cd00067">
    <property type="entry name" value="GAL4"/>
    <property type="match status" value="1"/>
</dbReference>
<dbReference type="Pfam" id="PF00172">
    <property type="entry name" value="Zn_clus"/>
    <property type="match status" value="1"/>
</dbReference>
<evidence type="ECO:0000256" key="6">
    <source>
        <dbReference type="ARBA" id="ARBA00023242"/>
    </source>
</evidence>
<evidence type="ECO:0000256" key="5">
    <source>
        <dbReference type="ARBA" id="ARBA00023163"/>
    </source>
</evidence>